<dbReference type="EMBL" id="JNBR01000393">
    <property type="protein sequence ID" value="OQR93846.1"/>
    <property type="molecule type" value="Genomic_DNA"/>
</dbReference>
<feature type="region of interest" description="Disordered" evidence="1">
    <location>
        <begin position="288"/>
        <end position="324"/>
    </location>
</feature>
<feature type="region of interest" description="Disordered" evidence="1">
    <location>
        <begin position="84"/>
        <end position="109"/>
    </location>
</feature>
<feature type="region of interest" description="Disordered" evidence="1">
    <location>
        <begin position="181"/>
        <end position="263"/>
    </location>
</feature>
<comment type="caution">
    <text evidence="2">The sequence shown here is derived from an EMBL/GenBank/DDBJ whole genome shotgun (WGS) entry which is preliminary data.</text>
</comment>
<organism evidence="2 3">
    <name type="scientific">Achlya hypogyna</name>
    <name type="common">Oomycete</name>
    <name type="synonym">Protoachlya hypogyna</name>
    <dbReference type="NCBI Taxonomy" id="1202772"/>
    <lineage>
        <taxon>Eukaryota</taxon>
        <taxon>Sar</taxon>
        <taxon>Stramenopiles</taxon>
        <taxon>Oomycota</taxon>
        <taxon>Saprolegniomycetes</taxon>
        <taxon>Saprolegniales</taxon>
        <taxon>Achlyaceae</taxon>
        <taxon>Achlya</taxon>
    </lineage>
</organism>
<accession>A0A1V9Z774</accession>
<proteinExistence type="predicted"/>
<feature type="compositionally biased region" description="Basic and acidic residues" evidence="1">
    <location>
        <begin position="100"/>
        <end position="109"/>
    </location>
</feature>
<feature type="region of interest" description="Disordered" evidence="1">
    <location>
        <begin position="146"/>
        <end position="166"/>
    </location>
</feature>
<feature type="compositionally biased region" description="Basic and acidic residues" evidence="1">
    <location>
        <begin position="224"/>
        <end position="233"/>
    </location>
</feature>
<reference evidence="2 3" key="1">
    <citation type="journal article" date="2014" name="Genome Biol. Evol.">
        <title>The secreted proteins of Achlya hypogyna and Thraustotheca clavata identify the ancestral oomycete secretome and reveal gene acquisitions by horizontal gene transfer.</title>
        <authorList>
            <person name="Misner I."/>
            <person name="Blouin N."/>
            <person name="Leonard G."/>
            <person name="Richards T.A."/>
            <person name="Lane C.E."/>
        </authorList>
    </citation>
    <scope>NUCLEOTIDE SEQUENCE [LARGE SCALE GENOMIC DNA]</scope>
    <source>
        <strain evidence="2 3">ATCC 48635</strain>
    </source>
</reference>
<keyword evidence="3" id="KW-1185">Reference proteome</keyword>
<gene>
    <name evidence="2" type="ORF">ACHHYP_02209</name>
</gene>
<feature type="compositionally biased region" description="Low complexity" evidence="1">
    <location>
        <begin position="157"/>
        <end position="166"/>
    </location>
</feature>
<feature type="compositionally biased region" description="Low complexity" evidence="1">
    <location>
        <begin position="288"/>
        <end position="305"/>
    </location>
</feature>
<sequence>MLETVALKEQLRQAKEKLAGARRPRAPDVYSPDIRVWEMKLRLALEQNLELEQRLAWEIKQRNVAEKFIHTQIRHLQDMLEAVIETSPRSSPRRSSKSMSYDDRRRAVDERESLSPLLTEVMQVQLKFAETMQQLDHSVFAREKLLQSPPRRRKQESFASYSSESEASAGMQTFTALLDRETPSPARPTTQHASTSPLLTSSQHRDRVHLVQSQMADEDLTTPKIDRSIHFRDCDDEDDTPPRRYTPSASSSSSQPSTSLYSMCPSSDLDRSSFIADFAHFRQSLHAASRHSAPASPTAATSPAKPRSEPASPAASVRQSERPWTVDPTATLDELHALKQQLSLDLQSLSTELTLVSLDPTKSSRHHVAALQASVEECRHRLQQIDSRMRALVQ</sequence>
<feature type="compositionally biased region" description="Polar residues" evidence="1">
    <location>
        <begin position="187"/>
        <end position="202"/>
    </location>
</feature>
<evidence type="ECO:0000256" key="1">
    <source>
        <dbReference type="SAM" id="MobiDB-lite"/>
    </source>
</evidence>
<dbReference type="STRING" id="1202772.A0A1V9Z774"/>
<dbReference type="Proteomes" id="UP000243579">
    <property type="component" value="Unassembled WGS sequence"/>
</dbReference>
<feature type="compositionally biased region" description="Low complexity" evidence="1">
    <location>
        <begin position="243"/>
        <end position="262"/>
    </location>
</feature>
<evidence type="ECO:0000313" key="3">
    <source>
        <dbReference type="Proteomes" id="UP000243579"/>
    </source>
</evidence>
<evidence type="ECO:0000313" key="2">
    <source>
        <dbReference type="EMBL" id="OQR93846.1"/>
    </source>
</evidence>
<name>A0A1V9Z774_ACHHY</name>
<dbReference type="AlphaFoldDB" id="A0A1V9Z774"/>
<dbReference type="OrthoDB" id="67435at2759"/>
<protein>
    <submittedName>
        <fullName evidence="2">Uncharacterized protein</fullName>
    </submittedName>
</protein>